<name>A0ACB9ZLH7_CATRO</name>
<keyword evidence="2" id="KW-1185">Reference proteome</keyword>
<evidence type="ECO:0000313" key="1">
    <source>
        <dbReference type="EMBL" id="KAI5647072.1"/>
    </source>
</evidence>
<dbReference type="EMBL" id="CM044708">
    <property type="protein sequence ID" value="KAI5647072.1"/>
    <property type="molecule type" value="Genomic_DNA"/>
</dbReference>
<accession>A0ACB9ZLH7</accession>
<protein>
    <submittedName>
        <fullName evidence="1">Uncharacterized protein</fullName>
    </submittedName>
</protein>
<evidence type="ECO:0000313" key="2">
    <source>
        <dbReference type="Proteomes" id="UP001060085"/>
    </source>
</evidence>
<proteinExistence type="predicted"/>
<gene>
    <name evidence="1" type="ORF">M9H77_33077</name>
</gene>
<reference evidence="2" key="1">
    <citation type="journal article" date="2023" name="Nat. Plants">
        <title>Single-cell RNA sequencing provides a high-resolution roadmap for understanding the multicellular compartmentation of specialized metabolism.</title>
        <authorList>
            <person name="Sun S."/>
            <person name="Shen X."/>
            <person name="Li Y."/>
            <person name="Li Y."/>
            <person name="Wang S."/>
            <person name="Li R."/>
            <person name="Zhang H."/>
            <person name="Shen G."/>
            <person name="Guo B."/>
            <person name="Wei J."/>
            <person name="Xu J."/>
            <person name="St-Pierre B."/>
            <person name="Chen S."/>
            <person name="Sun C."/>
        </authorList>
    </citation>
    <scope>NUCLEOTIDE SEQUENCE [LARGE SCALE GENOMIC DNA]</scope>
</reference>
<dbReference type="Proteomes" id="UP001060085">
    <property type="component" value="Linkage Group LG08"/>
</dbReference>
<comment type="caution">
    <text evidence="1">The sequence shown here is derived from an EMBL/GenBank/DDBJ whole genome shotgun (WGS) entry which is preliminary data.</text>
</comment>
<sequence>MDSSHTNQTKREVNINEEEEQHFSYAMQLVTTGSLPMVLLAAIRLDVFEIIAEAGPSAQLSPSEIATRLSLKNPDASLMLDRMLRLLATHSVLTCAGAAGEGEGAIPRVYGLSPVSKYFVRNREGASLGALLALLQDKVFTDSWYQLEDSVREGGIPFNRVHGTHAFEYPGRDPRFNEVFNKAMIDHTTIVINRILEIYKGFDEHLIRSLVDVGGGLGITLNMITMKYPNIKGINFDLPHVIQHAPAYPGVEHVGGDMFQRVPKGDAIFMKWILHDWDDSHCLKLLKNCHDALSDGGKVIVVDALLPAKPDEDDADTISSSAYGKATCQVDLIMMTQNPGGKERSKEEFVALAAAAGFRSINIEFFVCNLWIMEFYK</sequence>
<organism evidence="1 2">
    <name type="scientific">Catharanthus roseus</name>
    <name type="common">Madagascar periwinkle</name>
    <name type="synonym">Vinca rosea</name>
    <dbReference type="NCBI Taxonomy" id="4058"/>
    <lineage>
        <taxon>Eukaryota</taxon>
        <taxon>Viridiplantae</taxon>
        <taxon>Streptophyta</taxon>
        <taxon>Embryophyta</taxon>
        <taxon>Tracheophyta</taxon>
        <taxon>Spermatophyta</taxon>
        <taxon>Magnoliopsida</taxon>
        <taxon>eudicotyledons</taxon>
        <taxon>Gunneridae</taxon>
        <taxon>Pentapetalae</taxon>
        <taxon>asterids</taxon>
        <taxon>lamiids</taxon>
        <taxon>Gentianales</taxon>
        <taxon>Apocynaceae</taxon>
        <taxon>Rauvolfioideae</taxon>
        <taxon>Vinceae</taxon>
        <taxon>Catharanthinae</taxon>
        <taxon>Catharanthus</taxon>
    </lineage>
</organism>